<evidence type="ECO:0000256" key="2">
    <source>
        <dbReference type="ARBA" id="ARBA00023180"/>
    </source>
</evidence>
<dbReference type="InterPro" id="IPR050975">
    <property type="entry name" value="Sleep_regulator"/>
</dbReference>
<evidence type="ECO:0000256" key="4">
    <source>
        <dbReference type="SAM" id="SignalP"/>
    </source>
</evidence>
<organism evidence="5 6">
    <name type="scientific">Hypsibius exemplaris</name>
    <name type="common">Freshwater tardigrade</name>
    <dbReference type="NCBI Taxonomy" id="2072580"/>
    <lineage>
        <taxon>Eukaryota</taxon>
        <taxon>Metazoa</taxon>
        <taxon>Ecdysozoa</taxon>
        <taxon>Tardigrada</taxon>
        <taxon>Eutardigrada</taxon>
        <taxon>Parachela</taxon>
        <taxon>Hypsibioidea</taxon>
        <taxon>Hypsibiidae</taxon>
        <taxon>Hypsibius</taxon>
    </lineage>
</organism>
<dbReference type="GO" id="GO:0032222">
    <property type="term" value="P:regulation of synaptic transmission, cholinergic"/>
    <property type="evidence" value="ECO:0007669"/>
    <property type="project" value="InterPro"/>
</dbReference>
<dbReference type="InterPro" id="IPR031424">
    <property type="entry name" value="QVR-like"/>
</dbReference>
<keyword evidence="3" id="KW-0812">Transmembrane</keyword>
<dbReference type="PANTHER" id="PTHR33562">
    <property type="entry name" value="ATILLA, ISOFORM B-RELATED-RELATED"/>
    <property type="match status" value="1"/>
</dbReference>
<evidence type="ECO:0000256" key="1">
    <source>
        <dbReference type="ARBA" id="ARBA00022729"/>
    </source>
</evidence>
<dbReference type="GO" id="GO:0030431">
    <property type="term" value="P:sleep"/>
    <property type="evidence" value="ECO:0007669"/>
    <property type="project" value="InterPro"/>
</dbReference>
<gene>
    <name evidence="5" type="ORF">BV898_02605</name>
</gene>
<evidence type="ECO:0000313" key="5">
    <source>
        <dbReference type="EMBL" id="OQV23488.1"/>
    </source>
</evidence>
<proteinExistence type="predicted"/>
<keyword evidence="2" id="KW-0325">Glycoprotein</keyword>
<dbReference type="Pfam" id="PF17064">
    <property type="entry name" value="QVR"/>
    <property type="match status" value="1"/>
</dbReference>
<protein>
    <recommendedName>
        <fullName evidence="7">Protein sleepless</fullName>
    </recommendedName>
</protein>
<keyword evidence="3" id="KW-0472">Membrane</keyword>
<evidence type="ECO:0000256" key="3">
    <source>
        <dbReference type="SAM" id="Phobius"/>
    </source>
</evidence>
<dbReference type="AlphaFoldDB" id="A0A1W0X7V4"/>
<comment type="caution">
    <text evidence="5">The sequence shown here is derived from an EMBL/GenBank/DDBJ whole genome shotgun (WGS) entry which is preliminary data.</text>
</comment>
<dbReference type="OrthoDB" id="6420171at2759"/>
<reference evidence="6" key="1">
    <citation type="submission" date="2017-01" db="EMBL/GenBank/DDBJ databases">
        <title>Comparative genomics of anhydrobiosis in the tardigrade Hypsibius dujardini.</title>
        <authorList>
            <person name="Yoshida Y."/>
            <person name="Koutsovoulos G."/>
            <person name="Laetsch D."/>
            <person name="Stevens L."/>
            <person name="Kumar S."/>
            <person name="Horikawa D."/>
            <person name="Ishino K."/>
            <person name="Komine S."/>
            <person name="Tomita M."/>
            <person name="Blaxter M."/>
            <person name="Arakawa K."/>
        </authorList>
    </citation>
    <scope>NUCLEOTIDE SEQUENCE [LARGE SCALE GENOMIC DNA]</scope>
    <source>
        <strain evidence="6">Z151</strain>
    </source>
</reference>
<feature type="signal peptide" evidence="4">
    <location>
        <begin position="1"/>
        <end position="25"/>
    </location>
</feature>
<evidence type="ECO:0000313" key="6">
    <source>
        <dbReference type="Proteomes" id="UP000192578"/>
    </source>
</evidence>
<keyword evidence="6" id="KW-1185">Reference proteome</keyword>
<dbReference type="EMBL" id="MTYJ01000011">
    <property type="protein sequence ID" value="OQV23488.1"/>
    <property type="molecule type" value="Genomic_DNA"/>
</dbReference>
<feature type="transmembrane region" description="Helical" evidence="3">
    <location>
        <begin position="118"/>
        <end position="137"/>
    </location>
</feature>
<keyword evidence="1 4" id="KW-0732">Signal</keyword>
<evidence type="ECO:0008006" key="7">
    <source>
        <dbReference type="Google" id="ProtNLM"/>
    </source>
</evidence>
<dbReference type="Proteomes" id="UP000192578">
    <property type="component" value="Unassembled WGS sequence"/>
</dbReference>
<name>A0A1W0X7V4_HYPEX</name>
<accession>A0A1W0X7V4</accession>
<keyword evidence="3" id="KW-1133">Transmembrane helix</keyword>
<sequence length="138" mass="15198">MWTNFRLNLAAAAALFLIFLSAAEALRCYSCNSRNQENCVDLSEQCRKNIDCRSDFIGHCSQMENTCAVVYGPGNQVWRGCYSDPKRATVSNDQTCKDKDGLRTCLCQVDMCNASAKISGLSAISTLSLIICVFFVAL</sequence>
<feature type="chain" id="PRO_5012212916" description="Protein sleepless" evidence="4">
    <location>
        <begin position="26"/>
        <end position="138"/>
    </location>
</feature>